<dbReference type="RefSeq" id="WP_151693257.1">
    <property type="nucleotide sequence ID" value="NZ_BMGX01000001.1"/>
</dbReference>
<organism evidence="1 2">
    <name type="scientific">Phaeocystidibacter marisrubri</name>
    <dbReference type="NCBI Taxonomy" id="1577780"/>
    <lineage>
        <taxon>Bacteria</taxon>
        <taxon>Pseudomonadati</taxon>
        <taxon>Bacteroidota</taxon>
        <taxon>Flavobacteriia</taxon>
        <taxon>Flavobacteriales</taxon>
        <taxon>Phaeocystidibacteraceae</taxon>
        <taxon>Phaeocystidibacter</taxon>
    </lineage>
</organism>
<proteinExistence type="predicted"/>
<comment type="caution">
    <text evidence="1">The sequence shown here is derived from an EMBL/GenBank/DDBJ whole genome shotgun (WGS) entry which is preliminary data.</text>
</comment>
<evidence type="ECO:0008006" key="3">
    <source>
        <dbReference type="Google" id="ProtNLM"/>
    </source>
</evidence>
<accession>A0A6L3ZE16</accession>
<dbReference type="InterPro" id="IPR016035">
    <property type="entry name" value="Acyl_Trfase/lysoPLipase"/>
</dbReference>
<evidence type="ECO:0000313" key="1">
    <source>
        <dbReference type="EMBL" id="KAB2815828.1"/>
    </source>
</evidence>
<dbReference type="EMBL" id="WBVQ01000002">
    <property type="protein sequence ID" value="KAB2815828.1"/>
    <property type="molecule type" value="Genomic_DNA"/>
</dbReference>
<reference evidence="1 2" key="1">
    <citation type="submission" date="2019-10" db="EMBL/GenBank/DDBJ databases">
        <title>Genome sequence of Phaeocystidibacter marisrubri JCM30614 (type strain).</title>
        <authorList>
            <person name="Bowman J.P."/>
        </authorList>
    </citation>
    <scope>NUCLEOTIDE SEQUENCE [LARGE SCALE GENOMIC DNA]</scope>
    <source>
        <strain evidence="1 2">JCM 30614</strain>
    </source>
</reference>
<gene>
    <name evidence="1" type="ORF">F8C82_09015</name>
</gene>
<dbReference type="Proteomes" id="UP000484164">
    <property type="component" value="Unassembled WGS sequence"/>
</dbReference>
<dbReference type="SUPFAM" id="SSF52151">
    <property type="entry name" value="FabD/lysophospholipase-like"/>
    <property type="match status" value="1"/>
</dbReference>
<dbReference type="AlphaFoldDB" id="A0A6L3ZE16"/>
<sequence>MSKVAKLAFAMGGGVSLGSFSGAGLTQCIKQLILNGGYYEGDTFHHYSDIEIDVFSGASAGCISLGIMLRTLTDPESEFAYIPKGSTTPITLTFEGVRLELESSDEELKQRLAHASGDERERLLDLYTAAEITQRVQNNIWCNEINLKNLLGGAMRTVQGGIANKDALFRIAKKYFGSDVKINPKNRRLLADRVIFICTLANLDGLVLEGREKHSGLMESLDEMKEQAQRLALLDGGRSKTHRDYRVFDVNFNNLEELEGVEEGELCYDDKTRHKYPRRWFRIYPWKENASEEGRVSHNLNDMTTWRKICATSVGSGSIPPALEPTLLERYSWEYNPHVWNATVDVDVPSNNRVGDVEPGENDHKYTTDKHYFSYVDGGTFNNEPIREAHRAAAFIDNLEEMKPASERREFDRLIMFIDPYVDPSIHNLSQAYLTAKSDKYGATTRDERKLSNGETLKMKFGAIMGVVAPLVGALRSEGMVKEGLRITRYKNRITDNQTWAAKSSKELTANDELLHTLAKQLEAWFDGVRETEMLPPGPVTAMYGLLNYVRRIQTADLASAYAQLRGAELDGLESHLYELVAQGEDALEAIDRSHAAVLMRVLNLMNAERSGDTLYKRNASKLIAIAPLQIDKGKMDIQYLPGVGFGGFAGFASVNTNWFNTQSAAWSSDLCLRLHRVIHKPGEPIGEDELFTYLKSPVFNATKPDEKDAVIKDEFYALSGDIQSYVDDIVVGLFHLPKDKNKKGMGLWTKIKLGWSLLVTDEKKALREYISGKVGEAVKDVYLGMDKHTSVILLFENQRNEVVEVTFLNESGDIESIGKMDSGKSTKITLKLRHGVFPNALSGAYEIGVKNEYAFYRKGTRSDSPIGQFTAYIAGRQELIQLPTFHELNKARLKPVLILKCEITEDGSKWCQVPESAYLKPTYELIG</sequence>
<dbReference type="OrthoDB" id="1488362at2"/>
<protein>
    <recommendedName>
        <fullName evidence="3">PNPLA domain-containing protein</fullName>
    </recommendedName>
</protein>
<evidence type="ECO:0000313" key="2">
    <source>
        <dbReference type="Proteomes" id="UP000484164"/>
    </source>
</evidence>
<keyword evidence="2" id="KW-1185">Reference proteome</keyword>
<name>A0A6L3ZE16_9FLAO</name>